<dbReference type="PANTHER" id="PTHR35861:SF1">
    <property type="entry name" value="PHAGE TAIL SHEATH PROTEIN"/>
    <property type="match status" value="1"/>
</dbReference>
<reference evidence="3 4" key="1">
    <citation type="submission" date="2018-11" db="EMBL/GenBank/DDBJ databases">
        <title>Draft genome sequence of Ferruginibacter sp. BO-59.</title>
        <authorList>
            <person name="Im W.T."/>
        </authorList>
    </citation>
    <scope>NUCLEOTIDE SEQUENCE [LARGE SCALE GENOMIC DNA]</scope>
    <source>
        <strain evidence="3 4">BO-59</strain>
    </source>
</reference>
<dbReference type="Proteomes" id="UP000267223">
    <property type="component" value="Unassembled WGS sequence"/>
</dbReference>
<gene>
    <name evidence="3" type="ORF">EFY79_00560</name>
</gene>
<comment type="caution">
    <text evidence="3">The sequence shown here is derived from an EMBL/GenBank/DDBJ whole genome shotgun (WGS) entry which is preliminary data.</text>
</comment>
<accession>A0A3M9NS00</accession>
<dbReference type="Pfam" id="PF17482">
    <property type="entry name" value="Phage_sheath_1C"/>
    <property type="match status" value="1"/>
</dbReference>
<dbReference type="InterPro" id="IPR052042">
    <property type="entry name" value="Tail_sheath_structural"/>
</dbReference>
<dbReference type="InterPro" id="IPR020287">
    <property type="entry name" value="Tail_sheath_C"/>
</dbReference>
<dbReference type="OrthoDB" id="9767864at2"/>
<keyword evidence="4" id="KW-1185">Reference proteome</keyword>
<evidence type="ECO:0000313" key="4">
    <source>
        <dbReference type="Proteomes" id="UP000267223"/>
    </source>
</evidence>
<evidence type="ECO:0000256" key="1">
    <source>
        <dbReference type="ARBA" id="ARBA00008005"/>
    </source>
</evidence>
<dbReference type="AlphaFoldDB" id="A0A3M9NS00"/>
<organism evidence="3 4">
    <name type="scientific">Hanamia caeni</name>
    <dbReference type="NCBI Taxonomy" id="2294116"/>
    <lineage>
        <taxon>Bacteria</taxon>
        <taxon>Pseudomonadati</taxon>
        <taxon>Bacteroidota</taxon>
        <taxon>Chitinophagia</taxon>
        <taxon>Chitinophagales</taxon>
        <taxon>Chitinophagaceae</taxon>
        <taxon>Hanamia</taxon>
    </lineage>
</organism>
<sequence>MPIQPTYPGVYIQEVSSGVHTITGVATSITAFIGRAERGPVDKPVIIYNFGDFQRIFGGLWNLSPMSFAVQDFFSNGGSQAVIVRLFHPSPGSPPGDGRAVIRIPTGYADPDDEIQLIAANPGAWGSNLTVTIDYNTKEKKNLPSGGATLFNLTVKELDENKKSKTIEQFLNVTTDAGKAGYLPRVLEQISNLVRVNTDSNNKYIVPTSPVKLPLEVTDETPLSPPSSPSMIPSAISVPGDDGIHLTSSDVRGDQSKKQGLYMLEKTDLFNILCIPPFLSTGDESERPIDIDPSVIPDAVGYCQKRRAIMIIDSISSWHQISDASGNFSDSVYPPSLKVEIRSNAALFFPRIKRPNILVNNEIEEFVPCGMIAGTFANTDTQRGVWKAPAGITAGLNGVTEFTVPMTDDENGKLNRIGINCLRSFPVYGNVIWGARTMDGADELASDWKYIPVRRTALFIEESLYRGTKWVVFEPNDEPLWSQIRLNIGAFMHDLFRKGAFQGKTPKEAYLVKCDSETTTQNDINSGIVNILVGFAPLKPAEFVIIQIQQLAGQIDT</sequence>
<dbReference type="Gene3D" id="3.40.50.11780">
    <property type="match status" value="2"/>
</dbReference>
<protein>
    <submittedName>
        <fullName evidence="3">Phage tail sheath family protein</fullName>
    </submittedName>
</protein>
<proteinExistence type="inferred from homology"/>
<name>A0A3M9NS00_9BACT</name>
<dbReference type="RefSeq" id="WP_123118719.1">
    <property type="nucleotide sequence ID" value="NZ_RJJR01000001.1"/>
</dbReference>
<evidence type="ECO:0000259" key="2">
    <source>
        <dbReference type="Pfam" id="PF17482"/>
    </source>
</evidence>
<dbReference type="PANTHER" id="PTHR35861">
    <property type="match status" value="1"/>
</dbReference>
<evidence type="ECO:0000313" key="3">
    <source>
        <dbReference type="EMBL" id="RNI39828.1"/>
    </source>
</evidence>
<comment type="similarity">
    <text evidence="1">Belongs to the myoviridae tail sheath protein family.</text>
</comment>
<feature type="domain" description="Tail sheath protein C-terminal" evidence="2">
    <location>
        <begin position="446"/>
        <end position="549"/>
    </location>
</feature>
<dbReference type="EMBL" id="RJJR01000001">
    <property type="protein sequence ID" value="RNI39828.1"/>
    <property type="molecule type" value="Genomic_DNA"/>
</dbReference>